<keyword evidence="3" id="KW-1185">Reference proteome</keyword>
<dbReference type="Pfam" id="PF00078">
    <property type="entry name" value="RVT_1"/>
    <property type="match status" value="1"/>
</dbReference>
<sequence length="460" mass="51771">MCYRLVLGDEVSEDFEAGSGVLMGDPASPMLWNLYLSTFSLPPHKDDLTIDGITFSHLEHADDMVIISQSAIGLQHHLDALQLWCYDNFLSLSPSKSGYDLWGCPSKRNLVHCRYCQSCRLYHPTNLLKLTDKFKCVGILFCSVDRDIFSVNYAKKVNAATVSVHGILGTECLVGQGRIPPKSAKELYTALVNCHLIFGCEVVLDITDSAIHLLEEVQHHFWCQILGLSKNSILTPLFTETVIRPIRVRHAILALSYMKYLFELPPDKYPHVALNLLLALHANNISCWLSDLDLVIHRLPHPPDLPKLQLPPNNLLSPVSIDELIKDVKSYSSKFLLQQINSFTRLSLLRNRIEPTDPDSDSSPSSPVLCLCHYLLHTPHHRHHKSLTRLLCSNVSPWVFCCSPGRTPRDGDDIPSKLCRFCKSSYETPEHVLVQCLHLPQITALCSIFLLSIQLDPLSS</sequence>
<dbReference type="EMBL" id="JAACJM010000227">
    <property type="protein sequence ID" value="KAF5336625.1"/>
    <property type="molecule type" value="Genomic_DNA"/>
</dbReference>
<dbReference type="OrthoDB" id="3240817at2759"/>
<dbReference type="Proteomes" id="UP000559256">
    <property type="component" value="Unassembled WGS sequence"/>
</dbReference>
<protein>
    <recommendedName>
        <fullName evidence="1">Reverse transcriptase domain-containing protein</fullName>
    </recommendedName>
</protein>
<name>A0A8H5FGR8_9AGAR</name>
<dbReference type="InterPro" id="IPR000477">
    <property type="entry name" value="RT_dom"/>
</dbReference>
<feature type="domain" description="Reverse transcriptase" evidence="1">
    <location>
        <begin position="16"/>
        <end position="97"/>
    </location>
</feature>
<comment type="caution">
    <text evidence="2">The sequence shown here is derived from an EMBL/GenBank/DDBJ whole genome shotgun (WGS) entry which is preliminary data.</text>
</comment>
<proteinExistence type="predicted"/>
<evidence type="ECO:0000313" key="3">
    <source>
        <dbReference type="Proteomes" id="UP000559256"/>
    </source>
</evidence>
<reference evidence="2 3" key="1">
    <citation type="journal article" date="2020" name="ISME J.">
        <title>Uncovering the hidden diversity of litter-decomposition mechanisms in mushroom-forming fungi.</title>
        <authorList>
            <person name="Floudas D."/>
            <person name="Bentzer J."/>
            <person name="Ahren D."/>
            <person name="Johansson T."/>
            <person name="Persson P."/>
            <person name="Tunlid A."/>
        </authorList>
    </citation>
    <scope>NUCLEOTIDE SEQUENCE [LARGE SCALE GENOMIC DNA]</scope>
    <source>
        <strain evidence="2 3">CBS 291.85</strain>
    </source>
</reference>
<organism evidence="2 3">
    <name type="scientific">Tetrapyrgos nigripes</name>
    <dbReference type="NCBI Taxonomy" id="182062"/>
    <lineage>
        <taxon>Eukaryota</taxon>
        <taxon>Fungi</taxon>
        <taxon>Dikarya</taxon>
        <taxon>Basidiomycota</taxon>
        <taxon>Agaricomycotina</taxon>
        <taxon>Agaricomycetes</taxon>
        <taxon>Agaricomycetidae</taxon>
        <taxon>Agaricales</taxon>
        <taxon>Marasmiineae</taxon>
        <taxon>Marasmiaceae</taxon>
        <taxon>Tetrapyrgos</taxon>
    </lineage>
</organism>
<dbReference type="AlphaFoldDB" id="A0A8H5FGR8"/>
<accession>A0A8H5FGR8</accession>
<evidence type="ECO:0000313" key="2">
    <source>
        <dbReference type="EMBL" id="KAF5336625.1"/>
    </source>
</evidence>
<gene>
    <name evidence="2" type="ORF">D9758_015930</name>
</gene>
<evidence type="ECO:0000259" key="1">
    <source>
        <dbReference type="Pfam" id="PF00078"/>
    </source>
</evidence>